<protein>
    <submittedName>
        <fullName evidence="2">Uncharacterized protein</fullName>
    </submittedName>
</protein>
<sequence>MCFLATEDIPETQHLNSAEGTLHFVKKVDHQRYGSDVVKFGLTGIDEEFHYSSKSGALDKVYAALENADKHSVTVLFNPEDPRSAAFDDRVFFTVYALSVNQHSVRSFLDVREAWESDNRLGDWVGSSFIVFGFFLLVGAFFYPLSDLPNNGRR</sequence>
<feature type="transmembrane region" description="Helical" evidence="1">
    <location>
        <begin position="124"/>
        <end position="145"/>
    </location>
</feature>
<dbReference type="Proteomes" id="UP001500604">
    <property type="component" value="Unassembled WGS sequence"/>
</dbReference>
<keyword evidence="1" id="KW-0472">Membrane</keyword>
<organism evidence="2 3">
    <name type="scientific">Kistimonas scapharcae</name>
    <dbReference type="NCBI Taxonomy" id="1036133"/>
    <lineage>
        <taxon>Bacteria</taxon>
        <taxon>Pseudomonadati</taxon>
        <taxon>Pseudomonadota</taxon>
        <taxon>Gammaproteobacteria</taxon>
        <taxon>Oceanospirillales</taxon>
        <taxon>Endozoicomonadaceae</taxon>
        <taxon>Kistimonas</taxon>
    </lineage>
</organism>
<evidence type="ECO:0000313" key="3">
    <source>
        <dbReference type="Proteomes" id="UP001500604"/>
    </source>
</evidence>
<keyword evidence="3" id="KW-1185">Reference proteome</keyword>
<keyword evidence="1" id="KW-1133">Transmembrane helix</keyword>
<reference evidence="3" key="1">
    <citation type="journal article" date="2019" name="Int. J. Syst. Evol. Microbiol.">
        <title>The Global Catalogue of Microorganisms (GCM) 10K type strain sequencing project: providing services to taxonomists for standard genome sequencing and annotation.</title>
        <authorList>
            <consortium name="The Broad Institute Genomics Platform"/>
            <consortium name="The Broad Institute Genome Sequencing Center for Infectious Disease"/>
            <person name="Wu L."/>
            <person name="Ma J."/>
        </authorList>
    </citation>
    <scope>NUCLEOTIDE SEQUENCE [LARGE SCALE GENOMIC DNA]</scope>
    <source>
        <strain evidence="3">JCM 17805</strain>
    </source>
</reference>
<proteinExistence type="predicted"/>
<dbReference type="EMBL" id="BAABFL010000296">
    <property type="protein sequence ID" value="GAA4649759.1"/>
    <property type="molecule type" value="Genomic_DNA"/>
</dbReference>
<accession>A0ABP8V2G0</accession>
<comment type="caution">
    <text evidence="2">The sequence shown here is derived from an EMBL/GenBank/DDBJ whole genome shotgun (WGS) entry which is preliminary data.</text>
</comment>
<name>A0ABP8V2G0_9GAMM</name>
<keyword evidence="1" id="KW-0812">Transmembrane</keyword>
<gene>
    <name evidence="2" type="ORF">GCM10023116_20400</name>
</gene>
<evidence type="ECO:0000256" key="1">
    <source>
        <dbReference type="SAM" id="Phobius"/>
    </source>
</evidence>
<evidence type="ECO:0000313" key="2">
    <source>
        <dbReference type="EMBL" id="GAA4649759.1"/>
    </source>
</evidence>